<evidence type="ECO:0000313" key="1">
    <source>
        <dbReference type="EMBL" id="MPC11949.1"/>
    </source>
</evidence>
<organism evidence="1 2">
    <name type="scientific">Portunus trituberculatus</name>
    <name type="common">Swimming crab</name>
    <name type="synonym">Neptunus trituberculatus</name>
    <dbReference type="NCBI Taxonomy" id="210409"/>
    <lineage>
        <taxon>Eukaryota</taxon>
        <taxon>Metazoa</taxon>
        <taxon>Ecdysozoa</taxon>
        <taxon>Arthropoda</taxon>
        <taxon>Crustacea</taxon>
        <taxon>Multicrustacea</taxon>
        <taxon>Malacostraca</taxon>
        <taxon>Eumalacostraca</taxon>
        <taxon>Eucarida</taxon>
        <taxon>Decapoda</taxon>
        <taxon>Pleocyemata</taxon>
        <taxon>Brachyura</taxon>
        <taxon>Eubrachyura</taxon>
        <taxon>Portunoidea</taxon>
        <taxon>Portunidae</taxon>
        <taxon>Portuninae</taxon>
        <taxon>Portunus</taxon>
    </lineage>
</organism>
<dbReference type="Proteomes" id="UP000324222">
    <property type="component" value="Unassembled WGS sequence"/>
</dbReference>
<protein>
    <submittedName>
        <fullName evidence="1">Uncharacterized protein</fullName>
    </submittedName>
</protein>
<name>A0A5B7CR06_PORTR</name>
<evidence type="ECO:0000313" key="2">
    <source>
        <dbReference type="Proteomes" id="UP000324222"/>
    </source>
</evidence>
<keyword evidence="2" id="KW-1185">Reference proteome</keyword>
<dbReference type="EMBL" id="VSRR010000189">
    <property type="protein sequence ID" value="MPC11949.1"/>
    <property type="molecule type" value="Genomic_DNA"/>
</dbReference>
<comment type="caution">
    <text evidence="1">The sequence shown here is derived from an EMBL/GenBank/DDBJ whole genome shotgun (WGS) entry which is preliminary data.</text>
</comment>
<gene>
    <name evidence="1" type="ORF">E2C01_004626</name>
</gene>
<sequence>MRQKSGATVSDVSTSDLCNFQDLRDIASLVYLLCMAPGEFSVPTLHQESVPISKVWWRHLHLAVEQRGPQAAPWELCTGGVIVYFAIWCRGRENGAVGVLVRDGKEKARAIGLRHDINVEIIWTDDSTSSHIQGTPKQTGGCWFIQDSHSGSPSLAHAGTSLVQ</sequence>
<dbReference type="AlphaFoldDB" id="A0A5B7CR06"/>
<proteinExistence type="predicted"/>
<reference evidence="1 2" key="1">
    <citation type="submission" date="2019-05" db="EMBL/GenBank/DDBJ databases">
        <title>Another draft genome of Portunus trituberculatus and its Hox gene families provides insights of decapod evolution.</title>
        <authorList>
            <person name="Jeong J.-H."/>
            <person name="Song I."/>
            <person name="Kim S."/>
            <person name="Choi T."/>
            <person name="Kim D."/>
            <person name="Ryu S."/>
            <person name="Kim W."/>
        </authorList>
    </citation>
    <scope>NUCLEOTIDE SEQUENCE [LARGE SCALE GENOMIC DNA]</scope>
    <source>
        <tissue evidence="1">Muscle</tissue>
    </source>
</reference>
<accession>A0A5B7CR06</accession>